<dbReference type="EMBL" id="MCGE01000005">
    <property type="protein sequence ID" value="ORZ21589.1"/>
    <property type="molecule type" value="Genomic_DNA"/>
</dbReference>
<keyword evidence="2" id="KW-1185">Reference proteome</keyword>
<evidence type="ECO:0000313" key="1">
    <source>
        <dbReference type="EMBL" id="ORZ21589.1"/>
    </source>
</evidence>
<reference evidence="1 2" key="1">
    <citation type="submission" date="2016-07" db="EMBL/GenBank/DDBJ databases">
        <title>Pervasive Adenine N6-methylation of Active Genes in Fungi.</title>
        <authorList>
            <consortium name="DOE Joint Genome Institute"/>
            <person name="Mondo S.J."/>
            <person name="Dannebaum R.O."/>
            <person name="Kuo R.C."/>
            <person name="Labutti K."/>
            <person name="Haridas S."/>
            <person name="Kuo A."/>
            <person name="Salamov A."/>
            <person name="Ahrendt S.R."/>
            <person name="Lipzen A."/>
            <person name="Sullivan W."/>
            <person name="Andreopoulos W.B."/>
            <person name="Clum A."/>
            <person name="Lindquist E."/>
            <person name="Daum C."/>
            <person name="Ramamoorthy G.K."/>
            <person name="Gryganskyi A."/>
            <person name="Culley D."/>
            <person name="Magnuson J.K."/>
            <person name="James T.Y."/>
            <person name="O'Malley M.A."/>
            <person name="Stajich J.E."/>
            <person name="Spatafora J.W."/>
            <person name="Visel A."/>
            <person name="Grigoriev I.V."/>
        </authorList>
    </citation>
    <scope>NUCLEOTIDE SEQUENCE [LARGE SCALE GENOMIC DNA]</scope>
    <source>
        <strain evidence="1 2">NRRL 1336</strain>
    </source>
</reference>
<dbReference type="STRING" id="90262.A0A1X2ISU8"/>
<dbReference type="Proteomes" id="UP000193560">
    <property type="component" value="Unassembled WGS sequence"/>
</dbReference>
<accession>A0A1X2ISU8</accession>
<sequence length="262" mass="30980">MINDERKKARWYLVRDLAKLIPEHGDRSIQLTFEAKGNGHKENDYMVEDRSNNCVACNSSELLTMHHVVPDMYRRAMPLCIKSKSSRDILLVCKQCHHLYEDKATQLKKELAKEYNCPLEGKGWIHSVEKRQARKAAAALLRFTDKIPESRQKELALVVKEYQKAHMEQQPLDVDGDDSWRTVLEECSQLEDVYRGPDFIDHGTYVIRQLMDKERIISTENRDDRWPQLETFIKLWRQHFLDHLEPKYLSARWTVDGEIYNH</sequence>
<comment type="caution">
    <text evidence="1">The sequence shown here is derived from an EMBL/GenBank/DDBJ whole genome shotgun (WGS) entry which is preliminary data.</text>
</comment>
<evidence type="ECO:0008006" key="3">
    <source>
        <dbReference type="Google" id="ProtNLM"/>
    </source>
</evidence>
<proteinExistence type="predicted"/>
<name>A0A1X2ISU8_9FUNG</name>
<dbReference type="OrthoDB" id="5511684at2759"/>
<evidence type="ECO:0000313" key="2">
    <source>
        <dbReference type="Proteomes" id="UP000193560"/>
    </source>
</evidence>
<dbReference type="AlphaFoldDB" id="A0A1X2ISU8"/>
<gene>
    <name evidence="1" type="ORF">BCR42DRAFT_434489</name>
</gene>
<protein>
    <recommendedName>
        <fullName evidence="3">HNH domain-containing protein</fullName>
    </recommendedName>
</protein>
<organism evidence="1 2">
    <name type="scientific">Absidia repens</name>
    <dbReference type="NCBI Taxonomy" id="90262"/>
    <lineage>
        <taxon>Eukaryota</taxon>
        <taxon>Fungi</taxon>
        <taxon>Fungi incertae sedis</taxon>
        <taxon>Mucoromycota</taxon>
        <taxon>Mucoromycotina</taxon>
        <taxon>Mucoromycetes</taxon>
        <taxon>Mucorales</taxon>
        <taxon>Cunninghamellaceae</taxon>
        <taxon>Absidia</taxon>
    </lineage>
</organism>